<dbReference type="Pfam" id="PF11977">
    <property type="entry name" value="RNase_Zc3h12a"/>
    <property type="match status" value="1"/>
</dbReference>
<dbReference type="VEuPathDB" id="VectorBase:GBRI011424"/>
<dbReference type="PANTHER" id="PTHR12876:SF35">
    <property type="entry name" value="LD08718P-RELATED"/>
    <property type="match status" value="1"/>
</dbReference>
<dbReference type="GO" id="GO:0003729">
    <property type="term" value="F:mRNA binding"/>
    <property type="evidence" value="ECO:0007669"/>
    <property type="project" value="TreeGrafter"/>
</dbReference>
<keyword evidence="3" id="KW-1185">Reference proteome</keyword>
<dbReference type="EnsemblMetazoa" id="GBRI011424-RA">
    <property type="protein sequence ID" value="GBRI011424-PA"/>
    <property type="gene ID" value="GBRI011424"/>
</dbReference>
<dbReference type="CDD" id="cd18719">
    <property type="entry name" value="PIN_Zc3h12a-N4BP1-like"/>
    <property type="match status" value="1"/>
</dbReference>
<evidence type="ECO:0000313" key="2">
    <source>
        <dbReference type="EnsemblMetazoa" id="GBRI011424-PA"/>
    </source>
</evidence>
<dbReference type="InterPro" id="IPR021869">
    <property type="entry name" value="RNase_Zc3h12_NYN"/>
</dbReference>
<reference evidence="3" key="1">
    <citation type="submission" date="2014-03" db="EMBL/GenBank/DDBJ databases">
        <authorList>
            <person name="Aksoy S."/>
            <person name="Warren W."/>
            <person name="Wilson R.K."/>
        </authorList>
    </citation>
    <scope>NUCLEOTIDE SEQUENCE [LARGE SCALE GENOMIC DNA]</scope>
    <source>
        <strain evidence="3">IAEA</strain>
    </source>
</reference>
<dbReference type="GO" id="GO:0005634">
    <property type="term" value="C:nucleus"/>
    <property type="evidence" value="ECO:0007669"/>
    <property type="project" value="TreeGrafter"/>
</dbReference>
<dbReference type="Proteomes" id="UP000091820">
    <property type="component" value="Unassembled WGS sequence"/>
</dbReference>
<name>A0A1A9W9R6_9MUSC</name>
<protein>
    <submittedName>
        <fullName evidence="2">RNase_Zc3h12a domain-containing protein</fullName>
    </submittedName>
</protein>
<dbReference type="PANTHER" id="PTHR12876">
    <property type="entry name" value="N4BP1-RELATED"/>
    <property type="match status" value="1"/>
</dbReference>
<dbReference type="InterPro" id="IPR051101">
    <property type="entry name" value="ZC3H12/N4BP1_RNase_Reg"/>
</dbReference>
<evidence type="ECO:0000313" key="3">
    <source>
        <dbReference type="Proteomes" id="UP000091820"/>
    </source>
</evidence>
<dbReference type="AlphaFoldDB" id="A0A1A9W9R6"/>
<feature type="domain" description="RNase NYN" evidence="1">
    <location>
        <begin position="544"/>
        <end position="693"/>
    </location>
</feature>
<organism evidence="2 3">
    <name type="scientific">Glossina brevipalpis</name>
    <dbReference type="NCBI Taxonomy" id="37001"/>
    <lineage>
        <taxon>Eukaryota</taxon>
        <taxon>Metazoa</taxon>
        <taxon>Ecdysozoa</taxon>
        <taxon>Arthropoda</taxon>
        <taxon>Hexapoda</taxon>
        <taxon>Insecta</taxon>
        <taxon>Pterygota</taxon>
        <taxon>Neoptera</taxon>
        <taxon>Endopterygota</taxon>
        <taxon>Diptera</taxon>
        <taxon>Brachycera</taxon>
        <taxon>Muscomorpha</taxon>
        <taxon>Hippoboscoidea</taxon>
        <taxon>Glossinidae</taxon>
        <taxon>Glossina</taxon>
    </lineage>
</organism>
<sequence>MANNKDLYEIWCKACNHYDIPEDTIRLWYDRIRLKLSESGTNRVYHNWSDMLMHKREELQFCKPYIVLAAFFQYYEFDLEKACVEKNCQVFREFCQDAMIEDDQMKVAICWLLGEKVTSPMLTTAEEDADILQDLDLIILAAPTDVYKRYAELSRKEWTVLSECNYNILRRKTLNALLALDIYKTEEFSAKYAKAARNNIEQRLSMQYCQTTKWINSDDMPSTSEQCRKNFQRNFKLKKEEKKTSKYLAKRRRTILEHALKTMNNTRRRNKKIGKRKDRKKRPTKINLQISTNRLLKDDKISSHQENRLINYSNPKKNVEEDDDDCIFIEPVIEEITVDDENASNVELKSEYENLLISLKEKSTSTPLSKGTRVPTQPFELSKNITLDDSLENEAVPFFEDVASSLNFIPPIYETLGTLMEQSKNEQKCLNDSTLKLNNNGMEKSAITIHDDSTFKDDESELWTRDRRLSEDSVIFVSETNGNDFLPLTSKDSLNIIKEDMEKTPKRISVPNLFTRSEKKELNKYNTNTYNPSGGITDKQLSQKRMVIIDGSNVAYAHALCKNFSVRGLKIAIEYFEKMGHEVKAIVPQFRICKNKSTEPDELERLHRAGKIVFTPCKNLPGKASSSYDDRFILQLACELDGVIISNDNYRDLIFENSAFKKIIENRVIGYTWCNDIFILPKDPYGKWGPTLSTILNRVEV</sequence>
<dbReference type="FunFam" id="3.40.50.11980:FF:000001">
    <property type="entry name" value="ZC3H12A isoform 1"/>
    <property type="match status" value="1"/>
</dbReference>
<dbReference type="STRING" id="37001.A0A1A9W9R6"/>
<dbReference type="Gene3D" id="3.40.50.11980">
    <property type="match status" value="1"/>
</dbReference>
<proteinExistence type="predicted"/>
<dbReference type="GO" id="GO:0004521">
    <property type="term" value="F:RNA endonuclease activity"/>
    <property type="evidence" value="ECO:0007669"/>
    <property type="project" value="TreeGrafter"/>
</dbReference>
<evidence type="ECO:0000259" key="1">
    <source>
        <dbReference type="Pfam" id="PF11977"/>
    </source>
</evidence>
<accession>A0A1A9W9R6</accession>
<reference evidence="2" key="2">
    <citation type="submission" date="2020-05" db="UniProtKB">
        <authorList>
            <consortium name="EnsemblMetazoa"/>
        </authorList>
    </citation>
    <scope>IDENTIFICATION</scope>
    <source>
        <strain evidence="2">IAEA</strain>
    </source>
</reference>
<dbReference type="GO" id="GO:0036464">
    <property type="term" value="C:cytoplasmic ribonucleoprotein granule"/>
    <property type="evidence" value="ECO:0007669"/>
    <property type="project" value="TreeGrafter"/>
</dbReference>